<protein>
    <submittedName>
        <fullName evidence="1">Uncharacterized protein</fullName>
    </submittedName>
</protein>
<sequence length="81" mass="9498">MKKWLTEFFDDMRYIWGEFVREVNSATIDDDTDVLDAPGAEYSAEWHATPDLDPQKAINNIDNVYTHDTLHAHIYGHDYDH</sequence>
<gene>
    <name evidence="1" type="ORF">ZU66_23760</name>
</gene>
<organism evidence="1">
    <name type="scientific">Salmonella derby</name>
    <dbReference type="NCBI Taxonomy" id="28144"/>
    <lineage>
        <taxon>Bacteria</taxon>
        <taxon>Pseudomonadati</taxon>
        <taxon>Pseudomonadota</taxon>
        <taxon>Gammaproteobacteria</taxon>
        <taxon>Enterobacterales</taxon>
        <taxon>Enterobacteriaceae</taxon>
        <taxon>Salmonella</taxon>
    </lineage>
</organism>
<evidence type="ECO:0000313" key="1">
    <source>
        <dbReference type="EMBL" id="ECV7047686.1"/>
    </source>
</evidence>
<comment type="caution">
    <text evidence="1">The sequence shown here is derived from an EMBL/GenBank/DDBJ whole genome shotgun (WGS) entry which is preliminary data.</text>
</comment>
<accession>A0A610X1F8</accession>
<reference evidence="1" key="1">
    <citation type="submission" date="2018-07" db="EMBL/GenBank/DDBJ databases">
        <authorList>
            <person name="Ashton P.M."/>
            <person name="Dallman T."/>
            <person name="Nair S."/>
            <person name="De Pinna E."/>
            <person name="Peters T."/>
            <person name="Grant K."/>
        </authorList>
    </citation>
    <scope>NUCLEOTIDE SEQUENCE</scope>
    <source>
        <strain evidence="1">69894</strain>
    </source>
</reference>
<dbReference type="AlphaFoldDB" id="A0A610X1F8"/>
<proteinExistence type="predicted"/>
<name>A0A610X1F8_SALDE</name>
<dbReference type="EMBL" id="AAKUAJ010000094">
    <property type="protein sequence ID" value="ECV7047686.1"/>
    <property type="molecule type" value="Genomic_DNA"/>
</dbReference>